<dbReference type="AlphaFoldDB" id="A0A9N9K5S5"/>
<dbReference type="EMBL" id="CAJVQA010038937">
    <property type="protein sequence ID" value="CAG8811529.1"/>
    <property type="molecule type" value="Genomic_DNA"/>
</dbReference>
<evidence type="ECO:0000313" key="1">
    <source>
        <dbReference type="EMBL" id="CAG8811529.1"/>
    </source>
</evidence>
<organism evidence="1 2">
    <name type="scientific">Cetraspora pellucida</name>
    <dbReference type="NCBI Taxonomy" id="1433469"/>
    <lineage>
        <taxon>Eukaryota</taxon>
        <taxon>Fungi</taxon>
        <taxon>Fungi incertae sedis</taxon>
        <taxon>Mucoromycota</taxon>
        <taxon>Glomeromycotina</taxon>
        <taxon>Glomeromycetes</taxon>
        <taxon>Diversisporales</taxon>
        <taxon>Gigasporaceae</taxon>
        <taxon>Cetraspora</taxon>
    </lineage>
</organism>
<evidence type="ECO:0000313" key="2">
    <source>
        <dbReference type="Proteomes" id="UP000789759"/>
    </source>
</evidence>
<dbReference type="OrthoDB" id="2335006at2759"/>
<name>A0A9N9K5S5_9GLOM</name>
<comment type="caution">
    <text evidence="1">The sequence shown here is derived from an EMBL/GenBank/DDBJ whole genome shotgun (WGS) entry which is preliminary data.</text>
</comment>
<dbReference type="Proteomes" id="UP000789759">
    <property type="component" value="Unassembled WGS sequence"/>
</dbReference>
<accession>A0A9N9K5S5</accession>
<proteinExistence type="predicted"/>
<feature type="non-terminal residue" evidence="1">
    <location>
        <position position="219"/>
    </location>
</feature>
<gene>
    <name evidence="1" type="ORF">CPELLU_LOCUS18707</name>
</gene>
<protein>
    <submittedName>
        <fullName evidence="1">23594_t:CDS:1</fullName>
    </submittedName>
</protein>
<sequence length="219" mass="25908">IQYSIGKPEGEYKVMCLYLVVKVKCEMRTCQETSCKFKINERLCERKPVLYCLAHYNLLETKYFIGCTKWKYDEKHHRFIFVSSNINLELLNNLYNSTYEPVNECFTVLSNSSKKKYCAYAHQSENVICHSPIVKKSCKVEFYKLIPLNLREYPFVILICKEIHTHPPPPPIWTPVNIKQRLQTLVQQANKDLTDITPTKIITDILINFNFIFLYMIIY</sequence>
<reference evidence="1" key="1">
    <citation type="submission" date="2021-06" db="EMBL/GenBank/DDBJ databases">
        <authorList>
            <person name="Kallberg Y."/>
            <person name="Tangrot J."/>
            <person name="Rosling A."/>
        </authorList>
    </citation>
    <scope>NUCLEOTIDE SEQUENCE</scope>
    <source>
        <strain evidence="1">FL966</strain>
    </source>
</reference>
<keyword evidence="2" id="KW-1185">Reference proteome</keyword>